<reference evidence="3" key="1">
    <citation type="journal article" date="2019" name="Int. J. Syst. Evol. Microbiol.">
        <title>The Global Catalogue of Microorganisms (GCM) 10K type strain sequencing project: providing services to taxonomists for standard genome sequencing and annotation.</title>
        <authorList>
            <consortium name="The Broad Institute Genomics Platform"/>
            <consortium name="The Broad Institute Genome Sequencing Center for Infectious Disease"/>
            <person name="Wu L."/>
            <person name="Ma J."/>
        </authorList>
    </citation>
    <scope>NUCLEOTIDE SEQUENCE [LARGE SCALE GENOMIC DNA]</scope>
    <source>
        <strain evidence="3">CGMCC-1.15741</strain>
    </source>
</reference>
<organism evidence="2 3">
    <name type="scientific">Ponticaulis profundi</name>
    <dbReference type="NCBI Taxonomy" id="2665222"/>
    <lineage>
        <taxon>Bacteria</taxon>
        <taxon>Pseudomonadati</taxon>
        <taxon>Pseudomonadota</taxon>
        <taxon>Alphaproteobacteria</taxon>
        <taxon>Hyphomonadales</taxon>
        <taxon>Hyphomonadaceae</taxon>
        <taxon>Ponticaulis</taxon>
    </lineage>
</organism>
<name>A0ABW1S6U0_9PROT</name>
<dbReference type="Proteomes" id="UP001596303">
    <property type="component" value="Unassembled WGS sequence"/>
</dbReference>
<gene>
    <name evidence="2" type="ORF">ACFQDM_04280</name>
</gene>
<keyword evidence="3" id="KW-1185">Reference proteome</keyword>
<evidence type="ECO:0000313" key="3">
    <source>
        <dbReference type="Proteomes" id="UP001596303"/>
    </source>
</evidence>
<accession>A0ABW1S6U0</accession>
<evidence type="ECO:0000313" key="2">
    <source>
        <dbReference type="EMBL" id="MFC6197280.1"/>
    </source>
</evidence>
<feature type="transmembrane region" description="Helical" evidence="1">
    <location>
        <begin position="6"/>
        <end position="26"/>
    </location>
</feature>
<protein>
    <submittedName>
        <fullName evidence="2">Uncharacterized protein</fullName>
    </submittedName>
</protein>
<comment type="caution">
    <text evidence="2">The sequence shown here is derived from an EMBL/GenBank/DDBJ whole genome shotgun (WGS) entry which is preliminary data.</text>
</comment>
<keyword evidence="1" id="KW-1133">Transmembrane helix</keyword>
<keyword evidence="1" id="KW-0472">Membrane</keyword>
<dbReference type="EMBL" id="JBHSSW010000004">
    <property type="protein sequence ID" value="MFC6197280.1"/>
    <property type="molecule type" value="Genomic_DNA"/>
</dbReference>
<evidence type="ECO:0000256" key="1">
    <source>
        <dbReference type="SAM" id="Phobius"/>
    </source>
</evidence>
<dbReference type="RefSeq" id="WP_377375946.1">
    <property type="nucleotide sequence ID" value="NZ_JBHSSW010000004.1"/>
</dbReference>
<keyword evidence="1" id="KW-0812">Transmembrane</keyword>
<proteinExistence type="predicted"/>
<sequence>MGRNPITFILGAIVLVFVAAMGFFYLQEGSFEGAGARMDTTMSELADETGDALDRAGDATEDVIKDITEDEATTEDVTNN</sequence>